<sequence length="380" mass="43261">MAEGFGRWESDPLFPAAECVQDSADRMEGVYRLLLHEKKVIQDGTSDAKLHGPIHHERDVITALGTTKWQLEQFEREVNAAAFSNKSNSRENAILKFRQFIRAIAEQISEVEESLKNLRSDFCRTPKYPYSSEQDGDGLASFLSGSRDDGRAYYSTDTDEITELKSESTPMVNGYHSSQEHTSGEFRYSGNDVEGASKLQCSCGEDHCDNSLCSLDDDSVGRSHRFKSKLSRQYRSFMRNLWFTKRGRESFTKRRKDGEAMNGLRNGNILPPFNLRTSGRARYCWPELIKRRLSRSDNNHSRVCIATSLLVALAVIGHHKDRLKPSMMMRLLIHHVYHFNVHLSSLPASNQHVLFVASCAEMISSILQACWFCMPGDFNQ</sequence>
<feature type="domain" description="Syntaxin 6/10/61 N-terminal" evidence="3">
    <location>
        <begin position="11"/>
        <end position="112"/>
    </location>
</feature>
<dbReference type="GO" id="GO:0015031">
    <property type="term" value="P:protein transport"/>
    <property type="evidence" value="ECO:0007669"/>
    <property type="project" value="UniProtKB-KW"/>
</dbReference>
<dbReference type="InterPro" id="IPR010989">
    <property type="entry name" value="SNARE"/>
</dbReference>
<dbReference type="GO" id="GO:0016020">
    <property type="term" value="C:membrane"/>
    <property type="evidence" value="ECO:0007669"/>
    <property type="project" value="InterPro"/>
</dbReference>
<keyword evidence="5" id="KW-1185">Reference proteome</keyword>
<organism evidence="4 5">
    <name type="scientific">Lolium multiflorum</name>
    <name type="common">Italian ryegrass</name>
    <name type="synonym">Lolium perenne subsp. multiflorum</name>
    <dbReference type="NCBI Taxonomy" id="4521"/>
    <lineage>
        <taxon>Eukaryota</taxon>
        <taxon>Viridiplantae</taxon>
        <taxon>Streptophyta</taxon>
        <taxon>Embryophyta</taxon>
        <taxon>Tracheophyta</taxon>
        <taxon>Spermatophyta</taxon>
        <taxon>Magnoliopsida</taxon>
        <taxon>Liliopsida</taxon>
        <taxon>Poales</taxon>
        <taxon>Poaceae</taxon>
        <taxon>BOP clade</taxon>
        <taxon>Pooideae</taxon>
        <taxon>Poodae</taxon>
        <taxon>Poeae</taxon>
        <taxon>Poeae Chloroplast Group 2 (Poeae type)</taxon>
        <taxon>Loliodinae</taxon>
        <taxon>Loliinae</taxon>
        <taxon>Lolium</taxon>
    </lineage>
</organism>
<dbReference type="GO" id="GO:0048193">
    <property type="term" value="P:Golgi vesicle transport"/>
    <property type="evidence" value="ECO:0007669"/>
    <property type="project" value="InterPro"/>
</dbReference>
<proteinExistence type="predicted"/>
<dbReference type="Pfam" id="PF09177">
    <property type="entry name" value="STX6_10_61_N"/>
    <property type="match status" value="1"/>
</dbReference>
<evidence type="ECO:0000256" key="1">
    <source>
        <dbReference type="ARBA" id="ARBA00022927"/>
    </source>
</evidence>
<dbReference type="GO" id="GO:0012505">
    <property type="term" value="C:endomembrane system"/>
    <property type="evidence" value="ECO:0007669"/>
    <property type="project" value="UniProtKB-SubCell"/>
</dbReference>
<dbReference type="SUPFAM" id="SSF47661">
    <property type="entry name" value="t-snare proteins"/>
    <property type="match status" value="1"/>
</dbReference>
<dbReference type="PANTHER" id="PTHR34949">
    <property type="entry name" value="OS05G0443700 PROTEIN"/>
    <property type="match status" value="1"/>
</dbReference>
<dbReference type="InterPro" id="IPR015260">
    <property type="entry name" value="Syntaxin-6/10/61_N"/>
</dbReference>
<protein>
    <recommendedName>
        <fullName evidence="3">Syntaxin 6/10/61 N-terminal domain-containing protein</fullName>
    </recommendedName>
</protein>
<dbReference type="Gene3D" id="1.20.58.90">
    <property type="match status" value="1"/>
</dbReference>
<accession>A0AAD8QHX6</accession>
<dbReference type="CDD" id="cd21442">
    <property type="entry name" value="SNARE_NTD_STX6-like"/>
    <property type="match status" value="1"/>
</dbReference>
<evidence type="ECO:0000313" key="4">
    <source>
        <dbReference type="EMBL" id="KAK1603046.1"/>
    </source>
</evidence>
<dbReference type="Proteomes" id="UP001231189">
    <property type="component" value="Unassembled WGS sequence"/>
</dbReference>
<evidence type="ECO:0000259" key="3">
    <source>
        <dbReference type="Pfam" id="PF09177"/>
    </source>
</evidence>
<evidence type="ECO:0000313" key="5">
    <source>
        <dbReference type="Proteomes" id="UP001231189"/>
    </source>
</evidence>
<gene>
    <name evidence="4" type="ORF">QYE76_037678</name>
</gene>
<dbReference type="PANTHER" id="PTHR34949:SF2">
    <property type="entry name" value="OS05G0443700 PROTEIN"/>
    <property type="match status" value="1"/>
</dbReference>
<reference evidence="4" key="1">
    <citation type="submission" date="2023-07" db="EMBL/GenBank/DDBJ databases">
        <title>A chromosome-level genome assembly of Lolium multiflorum.</title>
        <authorList>
            <person name="Chen Y."/>
            <person name="Copetti D."/>
            <person name="Kolliker R."/>
            <person name="Studer B."/>
        </authorList>
    </citation>
    <scope>NUCLEOTIDE SEQUENCE</scope>
    <source>
        <strain evidence="4">02402/16</strain>
        <tissue evidence="4">Leaf</tissue>
    </source>
</reference>
<comment type="subcellular location">
    <subcellularLocation>
        <location evidence="2">Endomembrane system</location>
        <topology evidence="2">Single-pass type IV membrane protein</topology>
    </subcellularLocation>
</comment>
<dbReference type="EMBL" id="JAUUTY010000136">
    <property type="protein sequence ID" value="KAK1603046.1"/>
    <property type="molecule type" value="Genomic_DNA"/>
</dbReference>
<comment type="caution">
    <text evidence="4">The sequence shown here is derived from an EMBL/GenBank/DDBJ whole genome shotgun (WGS) entry which is preliminary data.</text>
</comment>
<name>A0AAD8QHX6_LOLMU</name>
<keyword evidence="1" id="KW-0813">Transport</keyword>
<dbReference type="AlphaFoldDB" id="A0AAD8QHX6"/>
<keyword evidence="1" id="KW-0653">Protein transport</keyword>
<evidence type="ECO:0000256" key="2">
    <source>
        <dbReference type="ARBA" id="ARBA00046280"/>
    </source>
</evidence>